<dbReference type="AlphaFoldDB" id="K4LKQ1"/>
<feature type="signal peptide" evidence="3">
    <location>
        <begin position="1"/>
        <end position="20"/>
    </location>
</feature>
<dbReference type="InterPro" id="IPR058647">
    <property type="entry name" value="BSH_CzcB-like"/>
</dbReference>
<dbReference type="Pfam" id="PF25990">
    <property type="entry name" value="Beta-barrel_YknX"/>
    <property type="match status" value="1"/>
</dbReference>
<dbReference type="RefSeq" id="WP_015051420.1">
    <property type="nucleotide sequence ID" value="NC_018870.1"/>
</dbReference>
<accession>K4LKQ1</accession>
<dbReference type="STRING" id="1089553.Tph_c23650"/>
<dbReference type="PANTHER" id="PTHR30469:SF15">
    <property type="entry name" value="HLYD FAMILY OF SECRETION PROTEINS"/>
    <property type="match status" value="1"/>
</dbReference>
<comment type="similarity">
    <text evidence="1">Belongs to the membrane fusion protein (MFP) (TC 8.A.1) family.</text>
</comment>
<evidence type="ECO:0000313" key="7">
    <source>
        <dbReference type="EMBL" id="AFV12555.1"/>
    </source>
</evidence>
<organism evidence="7 8">
    <name type="scientific">Thermacetogenium phaeum (strain ATCC BAA-254 / DSM 26808 / PB)</name>
    <dbReference type="NCBI Taxonomy" id="1089553"/>
    <lineage>
        <taxon>Bacteria</taxon>
        <taxon>Bacillati</taxon>
        <taxon>Bacillota</taxon>
        <taxon>Clostridia</taxon>
        <taxon>Thermoanaerobacterales</taxon>
        <taxon>Thermoanaerobacteraceae</taxon>
        <taxon>Thermacetogenium</taxon>
    </lineage>
</organism>
<feature type="domain" description="YknX-like beta-barrel" evidence="6">
    <location>
        <begin position="231"/>
        <end position="308"/>
    </location>
</feature>
<dbReference type="SUPFAM" id="SSF111369">
    <property type="entry name" value="HlyD-like secretion proteins"/>
    <property type="match status" value="1"/>
</dbReference>
<dbReference type="eggNOG" id="COG0845">
    <property type="taxonomic scope" value="Bacteria"/>
</dbReference>
<sequence length="390" mass="42204">MKKKALVVGVVVLAVLAAAAALVLAGGGQQVEVVKATRGVLTLTVEETGYVRAVDESRVQASQAARVIEVLVEPGDTVEPGETLMRLASPELLAAVEETRSQLLRCEAELQDAELNAEQLRAELEQAEEDLARKKSLLDSGALTRVEYEQAELEVTRLRNSLLRQEAAREGLNNELAGLRKMLASQEERVRELQVVSPIGGTVLDLPVKTGQVVSPGTLLAQVGSENRLEVEVELLSDDLRMVKEGQTARITAPVLGERTLTGKVSKIHPRAYERTSALGVVQRRVPVTIALDESGNLKPGYEVRVSIETLRKEGVLLLPRESVRLAADGSYRVLALVNGRLEERVIQVGEKNQQVVEVIKGIKPGESVVRDGSQELKEGTRVKPVPAGS</sequence>
<feature type="chain" id="PRO_5039660837" evidence="3">
    <location>
        <begin position="21"/>
        <end position="390"/>
    </location>
</feature>
<protein>
    <submittedName>
        <fullName evidence="7">Efflux transporter, RND family, MFP subunit</fullName>
    </submittedName>
</protein>
<feature type="coiled-coil region" evidence="2">
    <location>
        <begin position="96"/>
        <end position="196"/>
    </location>
</feature>
<dbReference type="NCBIfam" id="TIGR01730">
    <property type="entry name" value="RND_mfp"/>
    <property type="match status" value="1"/>
</dbReference>
<name>K4LKQ1_THEPS</name>
<feature type="domain" description="Multidrug resistance protein MdtA-like C-terminal permuted SH3" evidence="4">
    <location>
        <begin position="316"/>
        <end position="375"/>
    </location>
</feature>
<dbReference type="Gene3D" id="2.40.30.170">
    <property type="match status" value="1"/>
</dbReference>
<dbReference type="InterPro" id="IPR058627">
    <property type="entry name" value="MdtA-like_C"/>
</dbReference>
<dbReference type="Gene3D" id="2.40.420.20">
    <property type="match status" value="1"/>
</dbReference>
<gene>
    <name evidence="7" type="ordered locus">Tph_c23650</name>
</gene>
<dbReference type="OrthoDB" id="1803934at2"/>
<dbReference type="GO" id="GO:1990281">
    <property type="term" value="C:efflux pump complex"/>
    <property type="evidence" value="ECO:0007669"/>
    <property type="project" value="TreeGrafter"/>
</dbReference>
<dbReference type="EMBL" id="CP003732">
    <property type="protein sequence ID" value="AFV12555.1"/>
    <property type="molecule type" value="Genomic_DNA"/>
</dbReference>
<evidence type="ECO:0000313" key="8">
    <source>
        <dbReference type="Proteomes" id="UP000000467"/>
    </source>
</evidence>
<evidence type="ECO:0000259" key="6">
    <source>
        <dbReference type="Pfam" id="PF25990"/>
    </source>
</evidence>
<dbReference type="Proteomes" id="UP000000467">
    <property type="component" value="Chromosome"/>
</dbReference>
<dbReference type="Gene3D" id="2.40.50.100">
    <property type="match status" value="2"/>
</dbReference>
<dbReference type="PANTHER" id="PTHR30469">
    <property type="entry name" value="MULTIDRUG RESISTANCE PROTEIN MDTA"/>
    <property type="match status" value="1"/>
</dbReference>
<dbReference type="Pfam" id="PF25967">
    <property type="entry name" value="RND-MFP_C"/>
    <property type="match status" value="1"/>
</dbReference>
<dbReference type="GO" id="GO:0015562">
    <property type="term" value="F:efflux transmembrane transporter activity"/>
    <property type="evidence" value="ECO:0007669"/>
    <property type="project" value="TreeGrafter"/>
</dbReference>
<evidence type="ECO:0000259" key="5">
    <source>
        <dbReference type="Pfam" id="PF25973"/>
    </source>
</evidence>
<keyword evidence="2" id="KW-0175">Coiled coil</keyword>
<evidence type="ECO:0000256" key="1">
    <source>
        <dbReference type="ARBA" id="ARBA00009477"/>
    </source>
</evidence>
<evidence type="ECO:0000256" key="3">
    <source>
        <dbReference type="SAM" id="SignalP"/>
    </source>
</evidence>
<evidence type="ECO:0000259" key="4">
    <source>
        <dbReference type="Pfam" id="PF25967"/>
    </source>
</evidence>
<dbReference type="InterPro" id="IPR058636">
    <property type="entry name" value="Beta-barrel_YknX"/>
</dbReference>
<dbReference type="Pfam" id="PF25973">
    <property type="entry name" value="BSH_CzcB"/>
    <property type="match status" value="1"/>
</dbReference>
<keyword evidence="3" id="KW-0732">Signal</keyword>
<reference evidence="7 8" key="1">
    <citation type="journal article" date="2012" name="BMC Genomics">
        <title>Genome-guided analysis of physiological and morphological traits of the fermentative acetate oxidizer Thermacetogenium phaeum.</title>
        <authorList>
            <person name="Oehler D."/>
            <person name="Poehlein A."/>
            <person name="Leimbach A."/>
            <person name="Muller N."/>
            <person name="Daniel R."/>
            <person name="Gottschalk G."/>
            <person name="Schink B."/>
        </authorList>
    </citation>
    <scope>NUCLEOTIDE SEQUENCE [LARGE SCALE GENOMIC DNA]</scope>
    <source>
        <strain evidence="8">ATCC BAA-254 / DSM 26808 / PB</strain>
    </source>
</reference>
<keyword evidence="8" id="KW-1185">Reference proteome</keyword>
<proteinExistence type="inferred from homology"/>
<dbReference type="KEGG" id="tpz:Tph_c23650"/>
<dbReference type="InterPro" id="IPR006143">
    <property type="entry name" value="RND_pump_MFP"/>
</dbReference>
<evidence type="ECO:0000256" key="2">
    <source>
        <dbReference type="SAM" id="Coils"/>
    </source>
</evidence>
<dbReference type="HOGENOM" id="CLU_018816_16_2_9"/>
<feature type="domain" description="CzcB-like barrel-sandwich hybrid" evidence="5">
    <location>
        <begin position="58"/>
        <end position="219"/>
    </location>
</feature>